<evidence type="ECO:0000313" key="1">
    <source>
        <dbReference type="EMBL" id="EMI25206.1"/>
    </source>
</evidence>
<dbReference type="EMBL" id="ANOF01000132">
    <property type="protein sequence ID" value="EMI25206.1"/>
    <property type="molecule type" value="Genomic_DNA"/>
</dbReference>
<protein>
    <submittedName>
        <fullName evidence="1">Uncharacterized protein</fullName>
    </submittedName>
</protein>
<sequence length="50" mass="5630">MPVGYGIAQWRLRDLVAATQRGYRLDYIGPDSQTRWRQHLGESTAPISAA</sequence>
<comment type="caution">
    <text evidence="1">The sequence shown here is derived from an EMBL/GenBank/DDBJ whole genome shotgun (WGS) entry which is preliminary data.</text>
</comment>
<proteinExistence type="predicted"/>
<dbReference type="PATRIC" id="fig|1263868.3.peg.4572"/>
<accession>M5S164</accession>
<reference evidence="1 2" key="1">
    <citation type="journal article" date="2013" name="Mar. Genomics">
        <title>Expression of sulfatases in Rhodopirellula baltica and the diversity of sulfatases in the genus Rhodopirellula.</title>
        <authorList>
            <person name="Wegner C.E."/>
            <person name="Richter-Heitmann T."/>
            <person name="Klindworth A."/>
            <person name="Klockow C."/>
            <person name="Richter M."/>
            <person name="Achstetter T."/>
            <person name="Glockner F.O."/>
            <person name="Harder J."/>
        </authorList>
    </citation>
    <scope>NUCLEOTIDE SEQUENCE [LARGE SCALE GENOMIC DNA]</scope>
    <source>
        <strain evidence="1 2">SH398</strain>
    </source>
</reference>
<dbReference type="AlphaFoldDB" id="M5S164"/>
<dbReference type="Proteomes" id="UP000011996">
    <property type="component" value="Unassembled WGS sequence"/>
</dbReference>
<name>M5S164_9BACT</name>
<gene>
    <name evidence="1" type="ORF">RESH_04213</name>
</gene>
<evidence type="ECO:0000313" key="2">
    <source>
        <dbReference type="Proteomes" id="UP000011996"/>
    </source>
</evidence>
<organism evidence="1 2">
    <name type="scientific">Rhodopirellula europaea SH398</name>
    <dbReference type="NCBI Taxonomy" id="1263868"/>
    <lineage>
        <taxon>Bacteria</taxon>
        <taxon>Pseudomonadati</taxon>
        <taxon>Planctomycetota</taxon>
        <taxon>Planctomycetia</taxon>
        <taxon>Pirellulales</taxon>
        <taxon>Pirellulaceae</taxon>
        <taxon>Rhodopirellula</taxon>
    </lineage>
</organism>